<organism evidence="1">
    <name type="scientific">Phytophthora nicotianae</name>
    <name type="common">Potato buckeye rot agent</name>
    <name type="synonym">Phytophthora parasitica</name>
    <dbReference type="NCBI Taxonomy" id="4792"/>
    <lineage>
        <taxon>Eukaryota</taxon>
        <taxon>Sar</taxon>
        <taxon>Stramenopiles</taxon>
        <taxon>Oomycota</taxon>
        <taxon>Peronosporomycetes</taxon>
        <taxon>Peronosporales</taxon>
        <taxon>Peronosporaceae</taxon>
        <taxon>Phytophthora</taxon>
    </lineage>
</organism>
<proteinExistence type="predicted"/>
<evidence type="ECO:0000313" key="1">
    <source>
        <dbReference type="EMBL" id="ETM31229.1"/>
    </source>
</evidence>
<name>W2M6T9_PHYNI</name>
<gene>
    <name evidence="1" type="ORF">L914_21171</name>
</gene>
<accession>W2M6T9</accession>
<dbReference type="Proteomes" id="UP000054532">
    <property type="component" value="Unassembled WGS sequence"/>
</dbReference>
<dbReference type="EMBL" id="KI696618">
    <property type="protein sequence ID" value="ETM31229.1"/>
    <property type="molecule type" value="Genomic_DNA"/>
</dbReference>
<sequence length="44" mass="5031">MHFPDLGHCAIKHNITFARRILPEQLGDESNNIVSHRTGDVRMC</sequence>
<protein>
    <submittedName>
        <fullName evidence="1">Uncharacterized protein</fullName>
    </submittedName>
</protein>
<reference evidence="1" key="1">
    <citation type="submission" date="2013-11" db="EMBL/GenBank/DDBJ databases">
        <title>The Genome Sequence of Phytophthora parasitica IAC_01/95.</title>
        <authorList>
            <consortium name="The Broad Institute Genomics Platform"/>
            <person name="Russ C."/>
            <person name="Tyler B."/>
            <person name="Panabieres F."/>
            <person name="Shan W."/>
            <person name="Tripathy S."/>
            <person name="Grunwald N."/>
            <person name="Machado M."/>
            <person name="Johnson C.S."/>
            <person name="Arredondo F."/>
            <person name="Hong C."/>
            <person name="Coffey M."/>
            <person name="Young S.K."/>
            <person name="Zeng Q."/>
            <person name="Gargeya S."/>
            <person name="Fitzgerald M."/>
            <person name="Abouelleil A."/>
            <person name="Alvarado L."/>
            <person name="Chapman S.B."/>
            <person name="Gainer-Dewar J."/>
            <person name="Goldberg J."/>
            <person name="Griggs A."/>
            <person name="Gujja S."/>
            <person name="Hansen M."/>
            <person name="Howarth C."/>
            <person name="Imamovic A."/>
            <person name="Ireland A."/>
            <person name="Larimer J."/>
            <person name="McCowan C."/>
            <person name="Murphy C."/>
            <person name="Pearson M."/>
            <person name="Poon T.W."/>
            <person name="Priest M."/>
            <person name="Roberts A."/>
            <person name="Saif S."/>
            <person name="Shea T."/>
            <person name="Sykes S."/>
            <person name="Wortman J."/>
            <person name="Nusbaum C."/>
            <person name="Birren B."/>
        </authorList>
    </citation>
    <scope>NUCLEOTIDE SEQUENCE [LARGE SCALE GENOMIC DNA]</scope>
    <source>
        <strain evidence="1">IAC_01/95</strain>
    </source>
</reference>
<dbReference type="AlphaFoldDB" id="W2M6T9"/>